<evidence type="ECO:0000256" key="3">
    <source>
        <dbReference type="ARBA" id="ARBA00022475"/>
    </source>
</evidence>
<comment type="function">
    <text evidence="16">A component of desmosome cell-cell junctions which are required for positive regulation of cellular adhesion. Involved in the interaction of plaque proteins and intermediate filaments mediating cell-cell adhesion.</text>
</comment>
<dbReference type="FunFam" id="2.60.40.60:FF:000027">
    <property type="entry name" value="Cadherin 2"/>
    <property type="match status" value="1"/>
</dbReference>
<evidence type="ECO:0000256" key="14">
    <source>
        <dbReference type="PROSITE-ProRule" id="PRU00043"/>
    </source>
</evidence>
<dbReference type="GO" id="GO:0016342">
    <property type="term" value="C:catenin complex"/>
    <property type="evidence" value="ECO:0007669"/>
    <property type="project" value="TreeGrafter"/>
</dbReference>
<feature type="signal peptide" evidence="18">
    <location>
        <begin position="1"/>
        <end position="20"/>
    </location>
</feature>
<evidence type="ECO:0000256" key="13">
    <source>
        <dbReference type="ARBA" id="ARBA00023180"/>
    </source>
</evidence>
<dbReference type="PANTHER" id="PTHR24027">
    <property type="entry name" value="CADHERIN-23"/>
    <property type="match status" value="1"/>
</dbReference>
<dbReference type="FunFam" id="2.60.40.60:FF:000019">
    <property type="entry name" value="Cadherin 2"/>
    <property type="match status" value="1"/>
</dbReference>
<dbReference type="PANTHER" id="PTHR24027:SF78">
    <property type="entry name" value="CADHERIN-LIKE PROTEIN 26"/>
    <property type="match status" value="1"/>
</dbReference>
<dbReference type="Gene3D" id="4.10.900.10">
    <property type="entry name" value="TCF3-CBD (Catenin binding domain)"/>
    <property type="match status" value="1"/>
</dbReference>
<feature type="chain" id="PRO_5026240662" evidence="18">
    <location>
        <begin position="21"/>
        <end position="896"/>
    </location>
</feature>
<dbReference type="GO" id="GO:0034332">
    <property type="term" value="P:adherens junction organization"/>
    <property type="evidence" value="ECO:0007669"/>
    <property type="project" value="TreeGrafter"/>
</dbReference>
<evidence type="ECO:0000256" key="11">
    <source>
        <dbReference type="ARBA" id="ARBA00022989"/>
    </source>
</evidence>
<dbReference type="GO" id="GO:0030057">
    <property type="term" value="C:desmosome"/>
    <property type="evidence" value="ECO:0007669"/>
    <property type="project" value="UniProtKB-SubCell"/>
</dbReference>
<feature type="domain" description="Cadherin" evidence="19">
    <location>
        <begin position="125"/>
        <end position="233"/>
    </location>
</feature>
<dbReference type="InterPro" id="IPR014868">
    <property type="entry name" value="Cadherin_pro_dom"/>
</dbReference>
<evidence type="ECO:0000256" key="18">
    <source>
        <dbReference type="SAM" id="SignalP"/>
    </source>
</evidence>
<dbReference type="Pfam" id="PF01049">
    <property type="entry name" value="CADH_Y-type_LIR"/>
    <property type="match status" value="1"/>
</dbReference>
<evidence type="ECO:0000256" key="4">
    <source>
        <dbReference type="ARBA" id="ARBA00022692"/>
    </source>
</evidence>
<dbReference type="GO" id="GO:0016339">
    <property type="term" value="P:calcium-dependent cell-cell adhesion via plasma membrane cell adhesion molecules"/>
    <property type="evidence" value="ECO:0007669"/>
    <property type="project" value="TreeGrafter"/>
</dbReference>
<keyword evidence="5" id="KW-0479">Metal-binding</keyword>
<keyword evidence="3" id="KW-1003">Cell membrane</keyword>
<feature type="domain" description="Cadherin" evidence="19">
    <location>
        <begin position="453"/>
        <end position="558"/>
    </location>
</feature>
<keyword evidence="6 18" id="KW-0732">Signal</keyword>
<evidence type="ECO:0000256" key="2">
    <source>
        <dbReference type="ARBA" id="ARBA00004568"/>
    </source>
</evidence>
<keyword evidence="9 15" id="KW-0130">Cell adhesion</keyword>
<dbReference type="InterPro" id="IPR039808">
    <property type="entry name" value="Cadherin"/>
</dbReference>
<dbReference type="InterPro" id="IPR000233">
    <property type="entry name" value="Cadherin_Y-type_LIR"/>
</dbReference>
<dbReference type="GO" id="GO:0005509">
    <property type="term" value="F:calcium ion binding"/>
    <property type="evidence" value="ECO:0007669"/>
    <property type="project" value="UniProtKB-UniRule"/>
</dbReference>
<dbReference type="Pfam" id="PF00028">
    <property type="entry name" value="Cadherin"/>
    <property type="match status" value="3"/>
</dbReference>
<dbReference type="PRINTS" id="PR00205">
    <property type="entry name" value="CADHERIN"/>
</dbReference>
<evidence type="ECO:0000256" key="9">
    <source>
        <dbReference type="ARBA" id="ARBA00022889"/>
    </source>
</evidence>
<evidence type="ECO:0000256" key="12">
    <source>
        <dbReference type="ARBA" id="ARBA00023136"/>
    </source>
</evidence>
<dbReference type="SMART" id="SM00112">
    <property type="entry name" value="CA"/>
    <property type="match status" value="4"/>
</dbReference>
<evidence type="ECO:0000256" key="10">
    <source>
        <dbReference type="ARBA" id="ARBA00022949"/>
    </source>
</evidence>
<dbReference type="SMART" id="SM01055">
    <property type="entry name" value="Cadherin_pro"/>
    <property type="match status" value="1"/>
</dbReference>
<dbReference type="Pfam" id="PF08758">
    <property type="entry name" value="Cadherin_pro"/>
    <property type="match status" value="1"/>
</dbReference>
<dbReference type="Gene3D" id="2.60.40.60">
    <property type="entry name" value="Cadherins"/>
    <property type="match status" value="6"/>
</dbReference>
<dbReference type="InterPro" id="IPR027397">
    <property type="entry name" value="Catenin-bd_sf"/>
</dbReference>
<dbReference type="InterPro" id="IPR015919">
    <property type="entry name" value="Cadherin-like_sf"/>
</dbReference>
<dbReference type="Proteomes" id="UP000503349">
    <property type="component" value="Chromosome 14"/>
</dbReference>
<evidence type="ECO:0000256" key="8">
    <source>
        <dbReference type="ARBA" id="ARBA00022837"/>
    </source>
</evidence>
<dbReference type="PROSITE" id="PS50268">
    <property type="entry name" value="CADHERIN_2"/>
    <property type="match status" value="4"/>
</dbReference>
<comment type="subcellular location">
    <subcellularLocation>
        <location evidence="2">Cell junction</location>
        <location evidence="2">Desmosome</location>
    </subcellularLocation>
    <subcellularLocation>
        <location evidence="1 15">Cell membrane</location>
        <topology evidence="1 15">Single-pass type I membrane protein</topology>
    </subcellularLocation>
</comment>
<sequence length="896" mass="98288">MANIFDVNIVFFLVLSCVESCLIPRSVHVVVPQTIPAGYLVTKVQAADCDANSVQISVEDPSFTVSSNGAVEAVAAVYVPSTGRTFSVWAQDNNGPKSEMEVHLIHSLRVRKQAGQGLLKRTKRRWSPPPFNILENDPGPYPKIIDRIVSDTEAKYAVYYTISGPGYNEHPVDLFSFNTKTAMLSVNRAIDREEFPSFTLRTRVFDEKTKQETDDFLDVQIVIDDVNDNAPQFSEPLQYTVLEHSKPGTVVGKVTATDRDKADSDHAKVKYFLSDTNQFYIHMDTGVISTMTNTLDREAQDTHFVKVVIRDMNGRPDGLSTTGTATITLGDINDNPPTFTKTSYDASVKENEKEILILRIPVEDKDLINTPNWNSKFVITKGNEKGNFRIDRDPKTNEGLLYVAKPLDYEQTRNVNLEVMACNEAELSSTDAKWRTVPVNVSVLNVDEGPEFTAPTVRFIVKENTPNGTLIGTYTASDPETKSSNGIKYYKVTDPAGWISVDKNTGELRVANTIDRESPFASNGTNNVIMKAVDASSKTGTGTVIIQVEDINDNMPEIPTRELVLCGKGGELGSVPVVAEDKDQPPFSYPFSFSLPKDNDGKWSLKRFNDTSATLTQMKELPNGIYNVPIDITDLQGFGKTQTAKIRICQCKNGVCLAKQSSVSLGGLALLAMLLPLALLLLLGLLLAFICVTKGDKVQIEDGGDGGILLKSNTEGRGEEVDPSLITYPSAVHGEKGSVMLNSGQGVKSTSTLGAYNTQENGMYKNGVDVQDIYSTQYDGHYGAKQVGGHFRGQLVGNSMGLESRHLFQDSALMQTWQTNGLYLHQKLSYLGAEEDGRYADDIIHSYKFEGGGSAAGSVGCCSDYGDNDNLDFLNTLGPKFKTLADVCKKTKRHEQ</sequence>
<keyword evidence="12 17" id="KW-0472">Membrane</keyword>
<dbReference type="GO" id="GO:0005912">
    <property type="term" value="C:adherens junction"/>
    <property type="evidence" value="ECO:0007669"/>
    <property type="project" value="TreeGrafter"/>
</dbReference>
<accession>A0A6G1QAF2</accession>
<evidence type="ECO:0000256" key="15">
    <source>
        <dbReference type="RuleBase" id="RU003318"/>
    </source>
</evidence>
<keyword evidence="8 14" id="KW-0106">Calcium</keyword>
<dbReference type="GO" id="GO:0016477">
    <property type="term" value="P:cell migration"/>
    <property type="evidence" value="ECO:0007669"/>
    <property type="project" value="TreeGrafter"/>
</dbReference>
<dbReference type="CDD" id="cd11304">
    <property type="entry name" value="Cadherin_repeat"/>
    <property type="match status" value="4"/>
</dbReference>
<evidence type="ECO:0000256" key="6">
    <source>
        <dbReference type="ARBA" id="ARBA00022729"/>
    </source>
</evidence>
<evidence type="ECO:0000313" key="20">
    <source>
        <dbReference type="EMBL" id="KAF3699389.1"/>
    </source>
</evidence>
<protein>
    <submittedName>
        <fullName evidence="20">Desmocollin-2 Epithelial type 2 desmocollin</fullName>
    </submittedName>
</protein>
<keyword evidence="21" id="KW-1185">Reference proteome</keyword>
<name>A0A6G1QAF2_CHAAH</name>
<dbReference type="PROSITE" id="PS00232">
    <property type="entry name" value="CADHERIN_1"/>
    <property type="match status" value="2"/>
</dbReference>
<keyword evidence="4 15" id="KW-0812">Transmembrane</keyword>
<dbReference type="InterPro" id="IPR002126">
    <property type="entry name" value="Cadherin-like_dom"/>
</dbReference>
<keyword evidence="13" id="KW-0325">Glycoprotein</keyword>
<dbReference type="InterPro" id="IPR020894">
    <property type="entry name" value="Cadherin_CS"/>
</dbReference>
<feature type="domain" description="Cadherin" evidence="19">
    <location>
        <begin position="233"/>
        <end position="339"/>
    </location>
</feature>
<evidence type="ECO:0000256" key="7">
    <source>
        <dbReference type="ARBA" id="ARBA00022737"/>
    </source>
</evidence>
<dbReference type="GO" id="GO:0060027">
    <property type="term" value="P:convergent extension involved in gastrulation"/>
    <property type="evidence" value="ECO:0007669"/>
    <property type="project" value="UniProtKB-ARBA"/>
</dbReference>
<evidence type="ECO:0000256" key="5">
    <source>
        <dbReference type="ARBA" id="ARBA00022723"/>
    </source>
</evidence>
<evidence type="ECO:0000256" key="1">
    <source>
        <dbReference type="ARBA" id="ARBA00004251"/>
    </source>
</evidence>
<dbReference type="AlphaFoldDB" id="A0A6G1QAF2"/>
<dbReference type="SUPFAM" id="SSF49313">
    <property type="entry name" value="Cadherin-like"/>
    <property type="match status" value="6"/>
</dbReference>
<dbReference type="GO" id="GO:0000902">
    <property type="term" value="P:cell morphogenesis"/>
    <property type="evidence" value="ECO:0007669"/>
    <property type="project" value="TreeGrafter"/>
</dbReference>
<dbReference type="FunFam" id="2.60.40.60:FF:000068">
    <property type="entry name" value="Desmoglein 1"/>
    <property type="match status" value="1"/>
</dbReference>
<keyword evidence="7" id="KW-0677">Repeat</keyword>
<dbReference type="FunFam" id="2.60.40.60:FF:000011">
    <property type="entry name" value="Cadherin 1"/>
    <property type="match status" value="1"/>
</dbReference>
<dbReference type="GO" id="GO:0007156">
    <property type="term" value="P:homophilic cell adhesion via plasma membrane adhesion molecules"/>
    <property type="evidence" value="ECO:0007669"/>
    <property type="project" value="InterPro"/>
</dbReference>
<evidence type="ECO:0000256" key="17">
    <source>
        <dbReference type="SAM" id="Phobius"/>
    </source>
</evidence>
<reference evidence="21" key="2">
    <citation type="submission" date="2019-02" db="EMBL/GenBank/DDBJ databases">
        <title>Opniocepnalus argus Var Kimnra genome.</title>
        <authorList>
            <person name="Zhou C."/>
            <person name="Xiao S."/>
        </authorList>
    </citation>
    <scope>NUCLEOTIDE SEQUENCE [LARGE SCALE GENOMIC DNA]</scope>
</reference>
<organism evidence="20 21">
    <name type="scientific">Channa argus</name>
    <name type="common">Northern snakehead</name>
    <name type="synonym">Ophicephalus argus</name>
    <dbReference type="NCBI Taxonomy" id="215402"/>
    <lineage>
        <taxon>Eukaryota</taxon>
        <taxon>Metazoa</taxon>
        <taxon>Chordata</taxon>
        <taxon>Craniata</taxon>
        <taxon>Vertebrata</taxon>
        <taxon>Euteleostomi</taxon>
        <taxon>Actinopterygii</taxon>
        <taxon>Neopterygii</taxon>
        <taxon>Teleostei</taxon>
        <taxon>Neoteleostei</taxon>
        <taxon>Acanthomorphata</taxon>
        <taxon>Anabantaria</taxon>
        <taxon>Anabantiformes</taxon>
        <taxon>Channoidei</taxon>
        <taxon>Channidae</taxon>
        <taxon>Channa</taxon>
    </lineage>
</organism>
<gene>
    <name evidence="20" type="ORF">EXN66_Car015076</name>
</gene>
<keyword evidence="11 17" id="KW-1133">Transmembrane helix</keyword>
<evidence type="ECO:0000313" key="21">
    <source>
        <dbReference type="Proteomes" id="UP000503349"/>
    </source>
</evidence>
<dbReference type="EMBL" id="CM015725">
    <property type="protein sequence ID" value="KAF3699389.1"/>
    <property type="molecule type" value="Genomic_DNA"/>
</dbReference>
<feature type="transmembrane region" description="Helical" evidence="17">
    <location>
        <begin position="665"/>
        <end position="692"/>
    </location>
</feature>
<dbReference type="GO" id="GO:0044331">
    <property type="term" value="P:cell-cell adhesion mediated by cadherin"/>
    <property type="evidence" value="ECO:0007669"/>
    <property type="project" value="TreeGrafter"/>
</dbReference>
<dbReference type="PRINTS" id="PR01818">
    <property type="entry name" value="DESMOCADHERN"/>
</dbReference>
<dbReference type="InterPro" id="IPR009122">
    <property type="entry name" value="Desmosomal_cadherin"/>
</dbReference>
<dbReference type="GO" id="GO:0007043">
    <property type="term" value="P:cell-cell junction assembly"/>
    <property type="evidence" value="ECO:0007669"/>
    <property type="project" value="TreeGrafter"/>
</dbReference>
<feature type="domain" description="Cadherin" evidence="19">
    <location>
        <begin position="340"/>
        <end position="452"/>
    </location>
</feature>
<evidence type="ECO:0000259" key="19">
    <source>
        <dbReference type="PROSITE" id="PS50268"/>
    </source>
</evidence>
<evidence type="ECO:0000256" key="16">
    <source>
        <dbReference type="RuleBase" id="RU004358"/>
    </source>
</evidence>
<dbReference type="GO" id="GO:0045296">
    <property type="term" value="F:cadherin binding"/>
    <property type="evidence" value="ECO:0007669"/>
    <property type="project" value="TreeGrafter"/>
</dbReference>
<keyword evidence="10" id="KW-0965">Cell junction</keyword>
<dbReference type="GO" id="GO:0008013">
    <property type="term" value="F:beta-catenin binding"/>
    <property type="evidence" value="ECO:0007669"/>
    <property type="project" value="TreeGrafter"/>
</dbReference>
<reference evidence="20 21" key="1">
    <citation type="submission" date="2019-02" db="EMBL/GenBank/DDBJ databases">
        <title>Opniocepnalus argus genome.</title>
        <authorList>
            <person name="Zhou C."/>
            <person name="Xiao S."/>
        </authorList>
    </citation>
    <scope>NUCLEOTIDE SEQUENCE [LARGE SCALE GENOMIC DNA]</scope>
    <source>
        <strain evidence="20">OARG1902GOOAL</strain>
        <tissue evidence="20">Muscle</tissue>
    </source>
</reference>
<proteinExistence type="predicted"/>